<evidence type="ECO:0000313" key="2">
    <source>
        <dbReference type="Proteomes" id="UP001241110"/>
    </source>
</evidence>
<accession>A0AAE3U8L4</accession>
<dbReference type="AlphaFoldDB" id="A0AAE3U8L4"/>
<sequence>METPETKTPVTMAQLTMEQVTIAQVKSTLDAALTGFRQRQNICATAFQHIKESAEEPPTDMLSVFKKMGTLASHCVETMANRFQ</sequence>
<reference evidence="1" key="1">
    <citation type="submission" date="2023-05" db="EMBL/GenBank/DDBJ databases">
        <authorList>
            <person name="Zhang X."/>
        </authorList>
    </citation>
    <scope>NUCLEOTIDE SEQUENCE</scope>
    <source>
        <strain evidence="1">YF14B1</strain>
    </source>
</reference>
<dbReference type="RefSeq" id="WP_313978897.1">
    <property type="nucleotide sequence ID" value="NZ_JASJOS010000005.1"/>
</dbReference>
<gene>
    <name evidence="1" type="ORF">QNI16_12495</name>
</gene>
<proteinExistence type="predicted"/>
<dbReference type="Proteomes" id="UP001241110">
    <property type="component" value="Unassembled WGS sequence"/>
</dbReference>
<organism evidence="1 2">
    <name type="scientific">Xanthocytophaga flava</name>
    <dbReference type="NCBI Taxonomy" id="3048013"/>
    <lineage>
        <taxon>Bacteria</taxon>
        <taxon>Pseudomonadati</taxon>
        <taxon>Bacteroidota</taxon>
        <taxon>Cytophagia</taxon>
        <taxon>Cytophagales</taxon>
        <taxon>Rhodocytophagaceae</taxon>
        <taxon>Xanthocytophaga</taxon>
    </lineage>
</organism>
<evidence type="ECO:0000313" key="1">
    <source>
        <dbReference type="EMBL" id="MDJ1481308.1"/>
    </source>
</evidence>
<protein>
    <submittedName>
        <fullName evidence="1">Uncharacterized protein</fullName>
    </submittedName>
</protein>
<name>A0AAE3U8L4_9BACT</name>
<dbReference type="EMBL" id="JASJOS010000005">
    <property type="protein sequence ID" value="MDJ1481308.1"/>
    <property type="molecule type" value="Genomic_DNA"/>
</dbReference>
<comment type="caution">
    <text evidence="1">The sequence shown here is derived from an EMBL/GenBank/DDBJ whole genome shotgun (WGS) entry which is preliminary data.</text>
</comment>